<proteinExistence type="predicted"/>
<dbReference type="EMBL" id="OU895879">
    <property type="protein sequence ID" value="CAH1727376.1"/>
    <property type="molecule type" value="Genomic_DNA"/>
</dbReference>
<feature type="compositionally biased region" description="Low complexity" evidence="1">
    <location>
        <begin position="648"/>
        <end position="657"/>
    </location>
</feature>
<feature type="region of interest" description="Disordered" evidence="1">
    <location>
        <begin position="636"/>
        <end position="674"/>
    </location>
</feature>
<feature type="compositionally biased region" description="Basic and acidic residues" evidence="1">
    <location>
        <begin position="1"/>
        <end position="11"/>
    </location>
</feature>
<feature type="region of interest" description="Disordered" evidence="1">
    <location>
        <begin position="1"/>
        <end position="28"/>
    </location>
</feature>
<dbReference type="Proteomes" id="UP001153620">
    <property type="component" value="Chromosome 3"/>
</dbReference>
<sequence length="761" mass="83327">MQLKVESEHPKPQARGQDRNNGSSSIYISPPIAVSSDVNNSIPQNVVSDVAERQKPVLTIQVNQNQNNSNLQQCNNENANNLVNIVSCFRATTATTAVNHGIENLVQNISGSNLPFNVSVNKFDIANCNSQNEILIKNNENLLKIDGNVFVDCELNINGVNHQNPSNSKIQSKSIKRDDLNEICVADQIVISNSNVDYHNMTLDSITNQPNDKIGLIENENRKIIKNNSNNNAVAAASINENVINQITIVSNETATTTATDNNVESVNNRSRLENENCGSNCKVEATFREQRRRERRERRQARQRAQHGHRHHVSVHHSNRPNVVTNNNNSRGINGISGYEMLPDIINNHLPPPYTTLPHFSLRTSAPIPPPPPPPQPQLITPAPIVVDDCRFSFPIPIIRRSPSEHSGRKGCCGQFFHSPRSLGIIAMIALGGVACALGGAAWGASGLAGQPSTHLTISLLMIGIGVVLVTISGVAWRITTADGSACFGMEGTEFDHCGRQQCLRNSSMSHGLLYPEFTHRQPPPTYQASMQEYRLRLLLLDRDRQSHGRRLTAVVHQQSSASPPPSYRSNVAPHLRSHRHNTVISHPNGSSSVFNSNSHNNNNNNTALNGIASNNIGNMACGVNIQQNCSNRLSVPSPKDVEESNDSNSVIKSSSRATQAREMTKINQKSQQQILINQNSTTDVSNLHHQSQIKVNSCESSVSNDYVNASSKLDTQAATPTKTTTTVCNEHDTGMITIVTINNNSNNLSKLINDNNTLV</sequence>
<organism evidence="3 4">
    <name type="scientific">Chironomus riparius</name>
    <dbReference type="NCBI Taxonomy" id="315576"/>
    <lineage>
        <taxon>Eukaryota</taxon>
        <taxon>Metazoa</taxon>
        <taxon>Ecdysozoa</taxon>
        <taxon>Arthropoda</taxon>
        <taxon>Hexapoda</taxon>
        <taxon>Insecta</taxon>
        <taxon>Pterygota</taxon>
        <taxon>Neoptera</taxon>
        <taxon>Endopterygota</taxon>
        <taxon>Diptera</taxon>
        <taxon>Nematocera</taxon>
        <taxon>Chironomoidea</taxon>
        <taxon>Chironomidae</taxon>
        <taxon>Chironominae</taxon>
        <taxon>Chironomus</taxon>
    </lineage>
</organism>
<feature type="compositionally biased region" description="Basic residues" evidence="1">
    <location>
        <begin position="294"/>
        <end position="320"/>
    </location>
</feature>
<accession>A0A9P0NL52</accession>
<gene>
    <name evidence="3" type="ORF">CHIRRI_LOCUS9636</name>
</gene>
<feature type="compositionally biased region" description="Low complexity" evidence="1">
    <location>
        <begin position="321"/>
        <end position="331"/>
    </location>
</feature>
<feature type="region of interest" description="Disordered" evidence="1">
    <location>
        <begin position="289"/>
        <end position="331"/>
    </location>
</feature>
<name>A0A9P0NL52_9DIPT</name>
<dbReference type="PANTHER" id="PTHR37002:SF10">
    <property type="entry name" value="TRANSGLUTAMINASE-LIKE DOMAIN-CONTAINING PROTEIN"/>
    <property type="match status" value="1"/>
</dbReference>
<reference evidence="3" key="1">
    <citation type="submission" date="2022-01" db="EMBL/GenBank/DDBJ databases">
        <authorList>
            <person name="King R."/>
        </authorList>
    </citation>
    <scope>NUCLEOTIDE SEQUENCE</scope>
</reference>
<dbReference type="PANTHER" id="PTHR37002">
    <property type="entry name" value="AGAP007005-PA"/>
    <property type="match status" value="1"/>
</dbReference>
<reference evidence="3" key="2">
    <citation type="submission" date="2022-10" db="EMBL/GenBank/DDBJ databases">
        <authorList>
            <consortium name="ENA_rothamsted_submissions"/>
            <consortium name="culmorum"/>
            <person name="King R."/>
        </authorList>
    </citation>
    <scope>NUCLEOTIDE SEQUENCE</scope>
</reference>
<evidence type="ECO:0000313" key="4">
    <source>
        <dbReference type="Proteomes" id="UP001153620"/>
    </source>
</evidence>
<evidence type="ECO:0000313" key="3">
    <source>
        <dbReference type="EMBL" id="CAH1727376.1"/>
    </source>
</evidence>
<feature type="transmembrane region" description="Helical" evidence="2">
    <location>
        <begin position="424"/>
        <end position="445"/>
    </location>
</feature>
<dbReference type="AlphaFoldDB" id="A0A9P0NL52"/>
<keyword evidence="2" id="KW-0812">Transmembrane</keyword>
<evidence type="ECO:0000256" key="1">
    <source>
        <dbReference type="SAM" id="MobiDB-lite"/>
    </source>
</evidence>
<keyword evidence="2" id="KW-0472">Membrane</keyword>
<keyword evidence="4" id="KW-1185">Reference proteome</keyword>
<protein>
    <submittedName>
        <fullName evidence="3">Uncharacterized protein</fullName>
    </submittedName>
</protein>
<evidence type="ECO:0000256" key="2">
    <source>
        <dbReference type="SAM" id="Phobius"/>
    </source>
</evidence>
<keyword evidence="2" id="KW-1133">Transmembrane helix</keyword>
<feature type="transmembrane region" description="Helical" evidence="2">
    <location>
        <begin position="457"/>
        <end position="478"/>
    </location>
</feature>